<organism evidence="3 4">
    <name type="scientific">Fodinisporobacter ferrooxydans</name>
    <dbReference type="NCBI Taxonomy" id="2901836"/>
    <lineage>
        <taxon>Bacteria</taxon>
        <taxon>Bacillati</taxon>
        <taxon>Bacillota</taxon>
        <taxon>Bacilli</taxon>
        <taxon>Bacillales</taxon>
        <taxon>Alicyclobacillaceae</taxon>
        <taxon>Fodinisporobacter</taxon>
    </lineage>
</organism>
<reference evidence="3" key="1">
    <citation type="submission" date="2021-12" db="EMBL/GenBank/DDBJ databases">
        <title>Alicyclobacillaceae gen. nov., sp. nov., isolated from chalcocite enrichment system.</title>
        <authorList>
            <person name="Jiang Z."/>
        </authorList>
    </citation>
    <scope>NUCLEOTIDE SEQUENCE</scope>
    <source>
        <strain evidence="3">MYW30-H2</strain>
    </source>
</reference>
<dbReference type="SMART" id="SM00530">
    <property type="entry name" value="HTH_XRE"/>
    <property type="match status" value="1"/>
</dbReference>
<gene>
    <name evidence="3" type="ORF">LSG31_00750</name>
</gene>
<dbReference type="PANTHER" id="PTHR46797:SF1">
    <property type="entry name" value="METHYLPHOSPHONATE SYNTHASE"/>
    <property type="match status" value="1"/>
</dbReference>
<evidence type="ECO:0000313" key="4">
    <source>
        <dbReference type="Proteomes" id="UP000830167"/>
    </source>
</evidence>
<dbReference type="InterPro" id="IPR010982">
    <property type="entry name" value="Lambda_DNA-bd_dom_sf"/>
</dbReference>
<feature type="domain" description="HTH cro/C1-type" evidence="2">
    <location>
        <begin position="3"/>
        <end position="57"/>
    </location>
</feature>
<accession>A0ABY4CN27</accession>
<dbReference type="InterPro" id="IPR001387">
    <property type="entry name" value="Cro/C1-type_HTH"/>
</dbReference>
<evidence type="ECO:0000259" key="2">
    <source>
        <dbReference type="PROSITE" id="PS50943"/>
    </source>
</evidence>
<dbReference type="EMBL" id="CP089291">
    <property type="protein sequence ID" value="UOF90847.1"/>
    <property type="molecule type" value="Genomic_DNA"/>
</dbReference>
<keyword evidence="4" id="KW-1185">Reference proteome</keyword>
<sequence>MKIEEIRKKKGVTKTHIAKKCGRSVSWYCGIATGRRKPNVDSIRMIAEALDVDVRIFFDQQLSETLNNAKNEQAASSA</sequence>
<dbReference type="Gene3D" id="1.10.260.40">
    <property type="entry name" value="lambda repressor-like DNA-binding domains"/>
    <property type="match status" value="1"/>
</dbReference>
<dbReference type="PANTHER" id="PTHR46797">
    <property type="entry name" value="HTH-TYPE TRANSCRIPTIONAL REGULATOR"/>
    <property type="match status" value="1"/>
</dbReference>
<proteinExistence type="predicted"/>
<dbReference type="Proteomes" id="UP000830167">
    <property type="component" value="Chromosome"/>
</dbReference>
<dbReference type="InterPro" id="IPR050807">
    <property type="entry name" value="TransReg_Diox_bact_type"/>
</dbReference>
<keyword evidence="1" id="KW-0238">DNA-binding</keyword>
<dbReference type="RefSeq" id="WP_347437543.1">
    <property type="nucleotide sequence ID" value="NZ_CP089291.1"/>
</dbReference>
<evidence type="ECO:0000256" key="1">
    <source>
        <dbReference type="ARBA" id="ARBA00023125"/>
    </source>
</evidence>
<dbReference type="Pfam" id="PF13560">
    <property type="entry name" value="HTH_31"/>
    <property type="match status" value="1"/>
</dbReference>
<dbReference type="PROSITE" id="PS50943">
    <property type="entry name" value="HTH_CROC1"/>
    <property type="match status" value="1"/>
</dbReference>
<evidence type="ECO:0000313" key="3">
    <source>
        <dbReference type="EMBL" id="UOF90847.1"/>
    </source>
</evidence>
<dbReference type="CDD" id="cd00093">
    <property type="entry name" value="HTH_XRE"/>
    <property type="match status" value="1"/>
</dbReference>
<protein>
    <submittedName>
        <fullName evidence="3">Helix-turn-helix transcriptional regulator</fullName>
    </submittedName>
</protein>
<name>A0ABY4CN27_9BACL</name>
<dbReference type="SUPFAM" id="SSF47413">
    <property type="entry name" value="lambda repressor-like DNA-binding domains"/>
    <property type="match status" value="1"/>
</dbReference>